<proteinExistence type="predicted"/>
<dbReference type="OrthoDB" id="9807853at2"/>
<name>A0A1N6KGX5_9BURK</name>
<dbReference type="AlphaFoldDB" id="A0A1N6KGX5"/>
<dbReference type="EMBL" id="FSRU01000002">
    <property type="protein sequence ID" value="SIO55821.1"/>
    <property type="molecule type" value="Genomic_DNA"/>
</dbReference>
<organism evidence="1 2">
    <name type="scientific">Paraburkholderia phenazinium</name>
    <dbReference type="NCBI Taxonomy" id="60549"/>
    <lineage>
        <taxon>Bacteria</taxon>
        <taxon>Pseudomonadati</taxon>
        <taxon>Pseudomonadota</taxon>
        <taxon>Betaproteobacteria</taxon>
        <taxon>Burkholderiales</taxon>
        <taxon>Burkholderiaceae</taxon>
        <taxon>Paraburkholderia</taxon>
    </lineage>
</organism>
<keyword evidence="2" id="KW-1185">Reference proteome</keyword>
<protein>
    <submittedName>
        <fullName evidence="1">Uncharacterized protein</fullName>
    </submittedName>
</protein>
<sequence length="123" mass="13725">MAKRELYESVLRYLAEQRDTGHHPVSQADIAAALGESPSTGLPDLFRAVHRDAISELVSRVVRDGHPLKEAVAEFSLPPQDAERLTEIVKGDIARLGEHNFARYRLTLGELTRWVEAGRPLSE</sequence>
<dbReference type="Proteomes" id="UP000185151">
    <property type="component" value="Unassembled WGS sequence"/>
</dbReference>
<evidence type="ECO:0000313" key="2">
    <source>
        <dbReference type="Proteomes" id="UP000185151"/>
    </source>
</evidence>
<accession>A0A1N6KGX5</accession>
<gene>
    <name evidence="1" type="ORF">SAMN05444165_3611</name>
</gene>
<evidence type="ECO:0000313" key="1">
    <source>
        <dbReference type="EMBL" id="SIO55821.1"/>
    </source>
</evidence>
<reference evidence="1 2" key="1">
    <citation type="submission" date="2016-11" db="EMBL/GenBank/DDBJ databases">
        <authorList>
            <person name="Jaros S."/>
            <person name="Januszkiewicz K."/>
            <person name="Wedrychowicz H."/>
        </authorList>
    </citation>
    <scope>NUCLEOTIDE SEQUENCE [LARGE SCALE GENOMIC DNA]</scope>
    <source>
        <strain evidence="1 2">GAS95</strain>
    </source>
</reference>
<dbReference type="RefSeq" id="WP_074297804.1">
    <property type="nucleotide sequence ID" value="NZ_FSRU01000002.1"/>
</dbReference>